<name>A0A0F9SIE9_9ZZZZ</name>
<protein>
    <submittedName>
        <fullName evidence="1">Uncharacterized protein</fullName>
    </submittedName>
</protein>
<sequence>MDEKVKASWERALHPETLKTNIITASIFSMAFEMAIDPEAYPKDLDLELVTPAPLWSLQVVIDVALGTEEEARK</sequence>
<dbReference type="EMBL" id="LAZR01000490">
    <property type="protein sequence ID" value="KKN66794.1"/>
    <property type="molecule type" value="Genomic_DNA"/>
</dbReference>
<organism evidence="1">
    <name type="scientific">marine sediment metagenome</name>
    <dbReference type="NCBI Taxonomy" id="412755"/>
    <lineage>
        <taxon>unclassified sequences</taxon>
        <taxon>metagenomes</taxon>
        <taxon>ecological metagenomes</taxon>
    </lineage>
</organism>
<dbReference type="AlphaFoldDB" id="A0A0F9SIE9"/>
<gene>
    <name evidence="1" type="ORF">LCGC14_0467860</name>
</gene>
<proteinExistence type="predicted"/>
<evidence type="ECO:0000313" key="1">
    <source>
        <dbReference type="EMBL" id="KKN66794.1"/>
    </source>
</evidence>
<accession>A0A0F9SIE9</accession>
<comment type="caution">
    <text evidence="1">The sequence shown here is derived from an EMBL/GenBank/DDBJ whole genome shotgun (WGS) entry which is preliminary data.</text>
</comment>
<reference evidence="1" key="1">
    <citation type="journal article" date="2015" name="Nature">
        <title>Complex archaea that bridge the gap between prokaryotes and eukaryotes.</title>
        <authorList>
            <person name="Spang A."/>
            <person name="Saw J.H."/>
            <person name="Jorgensen S.L."/>
            <person name="Zaremba-Niedzwiedzka K."/>
            <person name="Martijn J."/>
            <person name="Lind A.E."/>
            <person name="van Eijk R."/>
            <person name="Schleper C."/>
            <person name="Guy L."/>
            <person name="Ettema T.J."/>
        </authorList>
    </citation>
    <scope>NUCLEOTIDE SEQUENCE</scope>
</reference>